<gene>
    <name evidence="1" type="ORF">COZ64_02520</name>
</gene>
<accession>A0A2H9N4C0</accession>
<evidence type="ECO:0000313" key="2">
    <source>
        <dbReference type="Proteomes" id="UP000236842"/>
    </source>
</evidence>
<organism evidence="1 2">
    <name type="scientific">Candidatus Brennerbacteria bacterium CG_4_8_14_3_um_filter_43_14</name>
    <dbReference type="NCBI Taxonomy" id="1974521"/>
    <lineage>
        <taxon>Bacteria</taxon>
        <taxon>Candidatus Brenneribacteriota</taxon>
    </lineage>
</organism>
<protein>
    <submittedName>
        <fullName evidence="1">Uncharacterized protein</fullName>
    </submittedName>
</protein>
<name>A0A2H9N4C0_9BACT</name>
<sequence>MNHIPQHNVNQRLTKKKPYVKKYGVFSGFTAWIVDGAYIRENIDEEFTNFGQHYEFRFIPKREFWIDKEYAPGEEKYFIDHLLVEYRLMEQGIPYRIAHKRAVRIGRKERMKSRRAKTLAGLNKKNVIAKIHKRLLKMYSKGAAIWIVNSELVRDTYDMDFTEGGHDKVYSFIPKGEVWIDDDIGPRERAFVLLHELHERYLMSKGWTYDSAHRSASAIEYQCRKHPALLKKCLAAEVKKNALLITVHATRF</sequence>
<proteinExistence type="predicted"/>
<evidence type="ECO:0000313" key="1">
    <source>
        <dbReference type="EMBL" id="PIX28630.1"/>
    </source>
</evidence>
<comment type="caution">
    <text evidence="1">The sequence shown here is derived from an EMBL/GenBank/DDBJ whole genome shotgun (WGS) entry which is preliminary data.</text>
</comment>
<dbReference type="AlphaFoldDB" id="A0A2H9N4C0"/>
<dbReference type="EMBL" id="PFIJ01000044">
    <property type="protein sequence ID" value="PIX28630.1"/>
    <property type="molecule type" value="Genomic_DNA"/>
</dbReference>
<dbReference type="Proteomes" id="UP000236842">
    <property type="component" value="Unassembled WGS sequence"/>
</dbReference>
<reference evidence="2" key="1">
    <citation type="submission" date="2017-09" db="EMBL/GenBank/DDBJ databases">
        <title>Depth-based differentiation of microbial function through sediment-hosted aquifers and enrichment of novel symbionts in the deep terrestrial subsurface.</title>
        <authorList>
            <person name="Probst A.J."/>
            <person name="Ladd B."/>
            <person name="Jarett J.K."/>
            <person name="Geller-Mcgrath D.E."/>
            <person name="Sieber C.M.K."/>
            <person name="Emerson J.B."/>
            <person name="Anantharaman K."/>
            <person name="Thomas B.C."/>
            <person name="Malmstrom R."/>
            <person name="Stieglmeier M."/>
            <person name="Klingl A."/>
            <person name="Woyke T."/>
            <person name="Ryan C.M."/>
            <person name="Banfield J.F."/>
        </authorList>
    </citation>
    <scope>NUCLEOTIDE SEQUENCE [LARGE SCALE GENOMIC DNA]</scope>
</reference>